<gene>
    <name evidence="3" type="ORF">ABEG17_15195</name>
</gene>
<evidence type="ECO:0000256" key="1">
    <source>
        <dbReference type="ARBA" id="ARBA00022729"/>
    </source>
</evidence>
<sequence length="529" mass="55707">MGHHRRRSIVGLAAAAACVATLVSTAPPAAAAPMFGLDISWPQCGKELPSPSPQFVIVGLNGPPAKGTQQGLPFIANPCLADQVAWVKANAKPSQAYTIAAYPTAGQFVTHRADGPWSPTTKAGQLSNVGYAEATYAAGSLGAAGFAPPVVWIDVEPLAAQPWPTATAQQRLENRYVLEGLMRGLRDHGLAYGLYSFASGWEAITGSWRVPGVPVWATAGRLDYPGEALARCTQPSFSGGRVLLSQWTDGQLDYDRTCEPYAFTPLAVPASTLSGATADFNGDWNNDVLARVAATGDLRLYAGTGRGALTAGVRIGAGWKGMSALETPGDFDGDGPLDVLAREASTGSLWLYRGNGRGGWLPRVRVGTGWNGFSAIVGPGDFSGDQRVDLLARERATGYLWLYPGNGRGGWLPRVRVGSGWNIFNAIVGPGDLNGDGRADVVARETATGYLWLYPGNGNGGWLPRVRIGSGWGSMTAVASAGDLNGDRTPDLLARDRSGVLWLYPRTATGSWLPRVRVGGGWNGINAIF</sequence>
<dbReference type="PROSITE" id="PS51318">
    <property type="entry name" value="TAT"/>
    <property type="match status" value="1"/>
</dbReference>
<accession>A0AAU7JR59</accession>
<dbReference type="EMBL" id="CP157483">
    <property type="protein sequence ID" value="XBO42901.1"/>
    <property type="molecule type" value="Genomic_DNA"/>
</dbReference>
<proteinExistence type="predicted"/>
<reference evidence="3" key="1">
    <citation type="submission" date="2024-05" db="EMBL/GenBank/DDBJ databases">
        <authorList>
            <person name="Kim S."/>
            <person name="Heo J."/>
            <person name="Choi H."/>
            <person name="Choi Y."/>
            <person name="Kwon S.-W."/>
            <person name="Kim Y."/>
        </authorList>
    </citation>
    <scope>NUCLEOTIDE SEQUENCE</scope>
    <source>
        <strain evidence="3">KACC 23699</strain>
    </source>
</reference>
<dbReference type="Pfam" id="PF13517">
    <property type="entry name" value="FG-GAP_3"/>
    <property type="match status" value="2"/>
</dbReference>
<dbReference type="RefSeq" id="WP_406830326.1">
    <property type="nucleotide sequence ID" value="NZ_CP157483.1"/>
</dbReference>
<dbReference type="Gene3D" id="2.130.10.130">
    <property type="entry name" value="Integrin alpha, N-terminal"/>
    <property type="match status" value="1"/>
</dbReference>
<dbReference type="SUPFAM" id="SSF51445">
    <property type="entry name" value="(Trans)glycosidases"/>
    <property type="match status" value="1"/>
</dbReference>
<keyword evidence="1 2" id="KW-0732">Signal</keyword>
<dbReference type="InterPro" id="IPR028994">
    <property type="entry name" value="Integrin_alpha_N"/>
</dbReference>
<name>A0AAU7JR59_9MICO</name>
<evidence type="ECO:0000256" key="2">
    <source>
        <dbReference type="SAM" id="SignalP"/>
    </source>
</evidence>
<dbReference type="InterPro" id="IPR017853">
    <property type="entry name" value="GH"/>
</dbReference>
<protein>
    <submittedName>
        <fullName evidence="3">FG-GAP-like repeat-containing protein</fullName>
    </submittedName>
</protein>
<dbReference type="AlphaFoldDB" id="A0AAU7JR59"/>
<feature type="chain" id="PRO_5043986201" evidence="2">
    <location>
        <begin position="32"/>
        <end position="529"/>
    </location>
</feature>
<dbReference type="InterPro" id="IPR006311">
    <property type="entry name" value="TAT_signal"/>
</dbReference>
<organism evidence="3">
    <name type="scientific">Pedococcus sp. KACC 23699</name>
    <dbReference type="NCBI Taxonomy" id="3149228"/>
    <lineage>
        <taxon>Bacteria</taxon>
        <taxon>Bacillati</taxon>
        <taxon>Actinomycetota</taxon>
        <taxon>Actinomycetes</taxon>
        <taxon>Micrococcales</taxon>
        <taxon>Intrasporangiaceae</taxon>
        <taxon>Pedococcus</taxon>
    </lineage>
</organism>
<dbReference type="PROSITE" id="PS51257">
    <property type="entry name" value="PROKAR_LIPOPROTEIN"/>
    <property type="match status" value="1"/>
</dbReference>
<evidence type="ECO:0000313" key="3">
    <source>
        <dbReference type="EMBL" id="XBO42901.1"/>
    </source>
</evidence>
<dbReference type="PANTHER" id="PTHR46580">
    <property type="entry name" value="SENSOR KINASE-RELATED"/>
    <property type="match status" value="1"/>
</dbReference>
<dbReference type="SUPFAM" id="SSF69318">
    <property type="entry name" value="Integrin alpha N-terminal domain"/>
    <property type="match status" value="1"/>
</dbReference>
<dbReference type="PANTHER" id="PTHR46580:SF4">
    <property type="entry name" value="ATP_GTP-BINDING PROTEIN"/>
    <property type="match status" value="1"/>
</dbReference>
<feature type="signal peptide" evidence="2">
    <location>
        <begin position="1"/>
        <end position="31"/>
    </location>
</feature>
<dbReference type="InterPro" id="IPR013517">
    <property type="entry name" value="FG-GAP"/>
</dbReference>